<dbReference type="GO" id="GO:0005875">
    <property type="term" value="C:microtubule associated complex"/>
    <property type="evidence" value="ECO:0007669"/>
    <property type="project" value="TreeGrafter"/>
</dbReference>
<evidence type="ECO:0000313" key="15">
    <source>
        <dbReference type="Ensembl" id="ENSTRUP00000046370.3"/>
    </source>
</evidence>
<dbReference type="GO" id="GO:0005737">
    <property type="term" value="C:cytoplasm"/>
    <property type="evidence" value="ECO:0007669"/>
    <property type="project" value="Ensembl"/>
</dbReference>
<dbReference type="GO" id="GO:0051231">
    <property type="term" value="P:spindle elongation"/>
    <property type="evidence" value="ECO:0007669"/>
    <property type="project" value="TreeGrafter"/>
</dbReference>
<dbReference type="SUPFAM" id="SSF52540">
    <property type="entry name" value="P-loop containing nucleoside triphosphate hydrolases"/>
    <property type="match status" value="1"/>
</dbReference>
<feature type="coiled-coil region" evidence="12">
    <location>
        <begin position="736"/>
        <end position="1064"/>
    </location>
</feature>
<dbReference type="GO" id="GO:0005524">
    <property type="term" value="F:ATP binding"/>
    <property type="evidence" value="ECO:0007669"/>
    <property type="project" value="UniProtKB-UniRule"/>
</dbReference>
<protein>
    <submittedName>
        <fullName evidence="15">Kinesin family member 7</fullName>
    </submittedName>
</protein>
<dbReference type="GO" id="GO:0008017">
    <property type="term" value="F:microtubule binding"/>
    <property type="evidence" value="ECO:0007669"/>
    <property type="project" value="InterPro"/>
</dbReference>
<dbReference type="Pfam" id="PF25764">
    <property type="entry name" value="KIF21A_4th"/>
    <property type="match status" value="1"/>
</dbReference>
<dbReference type="GO" id="GO:0003777">
    <property type="term" value="F:microtubule motor activity"/>
    <property type="evidence" value="ECO:0007669"/>
    <property type="project" value="InterPro"/>
</dbReference>
<keyword evidence="4 11" id="KW-0547">Nucleotide-binding</keyword>
<dbReference type="Gene3D" id="3.40.850.10">
    <property type="entry name" value="Kinesin motor domain"/>
    <property type="match status" value="1"/>
</dbReference>
<evidence type="ECO:0000259" key="14">
    <source>
        <dbReference type="PROSITE" id="PS50067"/>
    </source>
</evidence>
<feature type="coiled-coil region" evidence="12">
    <location>
        <begin position="1141"/>
        <end position="1175"/>
    </location>
</feature>
<dbReference type="Pfam" id="PF00225">
    <property type="entry name" value="Kinesin"/>
    <property type="match status" value="1"/>
</dbReference>
<evidence type="ECO:0000256" key="6">
    <source>
        <dbReference type="ARBA" id="ARBA00023054"/>
    </source>
</evidence>
<evidence type="ECO:0000256" key="4">
    <source>
        <dbReference type="ARBA" id="ARBA00022741"/>
    </source>
</evidence>
<gene>
    <name evidence="15" type="primary">kif7</name>
</gene>
<feature type="binding site" evidence="11">
    <location>
        <begin position="95"/>
        <end position="102"/>
    </location>
    <ligand>
        <name>ATP</name>
        <dbReference type="ChEBI" id="CHEBI:30616"/>
    </ligand>
</feature>
<dbReference type="OMA" id="WLYPLTE"/>
<evidence type="ECO:0000256" key="1">
    <source>
        <dbReference type="ARBA" id="ARBA00004138"/>
    </source>
</evidence>
<comment type="subcellular location">
    <subcellularLocation>
        <location evidence="1">Cell projection</location>
        <location evidence="1">Cilium</location>
    </subcellularLocation>
    <subcellularLocation>
        <location evidence="2">Cytoplasm</location>
        <location evidence="2">Cytoskeleton</location>
    </subcellularLocation>
</comment>
<evidence type="ECO:0000256" key="7">
    <source>
        <dbReference type="ARBA" id="ARBA00023069"/>
    </source>
</evidence>
<dbReference type="GO" id="GO:0045879">
    <property type="term" value="P:negative regulation of smoothened signaling pathway"/>
    <property type="evidence" value="ECO:0007669"/>
    <property type="project" value="Ensembl"/>
</dbReference>
<dbReference type="InterPro" id="IPR001752">
    <property type="entry name" value="Kinesin_motor_dom"/>
</dbReference>
<keyword evidence="3" id="KW-0963">Cytoplasm</keyword>
<evidence type="ECO:0000256" key="12">
    <source>
        <dbReference type="SAM" id="Coils"/>
    </source>
</evidence>
<dbReference type="InParanoid" id="H2VAX8"/>
<dbReference type="InterPro" id="IPR036961">
    <property type="entry name" value="Kinesin_motor_dom_sf"/>
</dbReference>
<sequence length="1391" mass="158497">MSPKVPGAQSRGDYSAVQVAVRVRPLLPKELLHAHESCITVDPELHRITLGHDRHFYCDHLFEETCCQEDVYSASVQPLVDAFFQGFNATVFAYGQTGSGKTYTIGEANICKFNNKIFFFPNVESQFWYLQEPFSVRLTSLFALWCLRHTCLFSFLHGRGTGNHSKSRRRYFKLLDENDLTDFSVRVSYLEVYKEEFKDLLEVETASKDILIREDKGNIVLCGVKECEVEGLDEVLSLLESGNTARHTGATQMNPNSSRSHTIFTVYMDQRRGGSRLYSSASSMGPQVLSSKFHFVDLAGSERILRTGNTGERLKESIQINSGLLALGNVIGALADPKRKGSHVPYRDSKITRILKDSLGGNSKTLMIACISPSSSDFDESLNTLNYATRARNIQNRATVNCKREPDRVEGLEQQIKALRRALENRQRSETRIISHADPNKRPRLGEGEMSRLQAQSAHYRMCTDTAYRLLQELLSEGALSTEQSLRVNEWLCSVEEERSGLTTASGPDSGIDNSSAEETAALRRARPSVKNQGPEGAEESWRHEHESEKEDAMVQLQVQIQRLESENTDFLAALEDAMEQYKQQSDKLQEQQDLIEELQCHLSAPALLGLGLNLRSRPHTAPMGSLQHGQNGGCSRQLGTCDQDSRLLEEELAEMQQTEEENPFAISQERHRPINLTWTKKDLLSQGLAASGLPAHLPEPEHHACFARKASNSSSGEMSLVGSLKSLEGRSELGLLQAQQKIRELSVTIRMKEELIKELVKTGKDAQALNKQYSHKITALENEALQARQELQEAQRQLQELEKQEREISATDRSRAQECRRKIAAAQSKVQVLRQRQRDTARLANLPAQSERRVLELERSVQSMRQQQEQLQKRLREESQQKRRLETEMQRRTHRVKELEIKNEQQQKILRIKTEEIAAFQRQRRSGSNGSVISLEEQQKIEEQKRWLDEEMERVLEQRRGLEDLEGELTKREEILAKKEALLQERSSLETKRLRSSQALSKDLVMLTGRIESLERELSERNGLLRSSSAQDSQQIRQEISNLRQEKDSLLKQREELDDKLRQGNLLSPEEERTLFQFDEAIEALDAAIEYKNEAITQRQRQLRASASMLSQWEMNLMAKLSYLSASETRALLCKYFDKVVSLREEERKLQLALAELEMQLDERQRLVQWLENALDRTQLDTDRRLTQQQKEHERSVQLLLQQCREQIDEGLAGKQRQFEGWIHNLNKELNHYKAVNVELSNKLKEFGGSASQQKEHIKVIGPDNKPAGTNTMDKLTRCPEDTTGGRETGQSDRPPRSREEMRELVNTPLPSTWRRSSLPSEETSLVEELRLRAAGDAPANRVVQPGPASWAGLAALPVVKSRRESRRSSLNIGPLVSNNAFIDVRKNPV</sequence>
<dbReference type="STRING" id="31033.ENSTRUP00000046370"/>
<dbReference type="GO" id="GO:0035301">
    <property type="term" value="C:Hedgehog signaling complex"/>
    <property type="evidence" value="ECO:0007669"/>
    <property type="project" value="Ensembl"/>
</dbReference>
<evidence type="ECO:0000256" key="9">
    <source>
        <dbReference type="ARBA" id="ARBA00023212"/>
    </source>
</evidence>
<dbReference type="InterPro" id="IPR027640">
    <property type="entry name" value="Kinesin-like_fam"/>
</dbReference>
<feature type="domain" description="Kinesin motor" evidence="14">
    <location>
        <begin position="16"/>
        <end position="394"/>
    </location>
</feature>
<evidence type="ECO:0000256" key="2">
    <source>
        <dbReference type="ARBA" id="ARBA00004245"/>
    </source>
</evidence>
<proteinExistence type="inferred from homology"/>
<dbReference type="InterPro" id="IPR019821">
    <property type="entry name" value="Kinesin_motor_CS"/>
</dbReference>
<dbReference type="InterPro" id="IPR027417">
    <property type="entry name" value="P-loop_NTPase"/>
</dbReference>
<feature type="region of interest" description="Disordered" evidence="13">
    <location>
        <begin position="499"/>
        <end position="552"/>
    </location>
</feature>
<dbReference type="eggNOG" id="KOG0244">
    <property type="taxonomic scope" value="Eukaryota"/>
</dbReference>
<dbReference type="FunCoup" id="H2VAX8">
    <property type="interactions" value="484"/>
</dbReference>
<dbReference type="GO" id="GO:0007018">
    <property type="term" value="P:microtubule-based movement"/>
    <property type="evidence" value="ECO:0007669"/>
    <property type="project" value="InterPro"/>
</dbReference>
<feature type="compositionally biased region" description="Polar residues" evidence="13">
    <location>
        <begin position="501"/>
        <end position="518"/>
    </location>
</feature>
<name>H2VAX8_TAKRU</name>
<keyword evidence="5 11" id="KW-0067">ATP-binding</keyword>
<reference evidence="15" key="2">
    <citation type="submission" date="2025-08" db="UniProtKB">
        <authorList>
            <consortium name="Ensembl"/>
        </authorList>
    </citation>
    <scope>IDENTIFICATION</scope>
</reference>
<dbReference type="Ensembl" id="ENSTRUT00000046528.3">
    <property type="protein sequence ID" value="ENSTRUP00000046370.3"/>
    <property type="gene ID" value="ENSTRUG00000018115.3"/>
</dbReference>
<feature type="region of interest" description="Disordered" evidence="13">
    <location>
        <begin position="1262"/>
        <end position="1305"/>
    </location>
</feature>
<dbReference type="GO" id="GO:0007052">
    <property type="term" value="P:mitotic spindle organization"/>
    <property type="evidence" value="ECO:0007669"/>
    <property type="project" value="TreeGrafter"/>
</dbReference>
<organism evidence="15 16">
    <name type="scientific">Takifugu rubripes</name>
    <name type="common">Japanese pufferfish</name>
    <name type="synonym">Fugu rubripes</name>
    <dbReference type="NCBI Taxonomy" id="31033"/>
    <lineage>
        <taxon>Eukaryota</taxon>
        <taxon>Metazoa</taxon>
        <taxon>Chordata</taxon>
        <taxon>Craniata</taxon>
        <taxon>Vertebrata</taxon>
        <taxon>Euteleostomi</taxon>
        <taxon>Actinopterygii</taxon>
        <taxon>Neopterygii</taxon>
        <taxon>Teleostei</taxon>
        <taxon>Neoteleostei</taxon>
        <taxon>Acanthomorphata</taxon>
        <taxon>Eupercaria</taxon>
        <taxon>Tetraodontiformes</taxon>
        <taxon>Tetradontoidea</taxon>
        <taxon>Tetraodontidae</taxon>
        <taxon>Takifugu</taxon>
    </lineage>
</organism>
<dbReference type="GeneTree" id="ENSGT00940000159749"/>
<dbReference type="PANTHER" id="PTHR47969">
    <property type="entry name" value="CHROMOSOME-ASSOCIATED KINESIN KIF4A-RELATED"/>
    <property type="match status" value="1"/>
</dbReference>
<accession>H2VAX8</accession>
<dbReference type="PROSITE" id="PS50067">
    <property type="entry name" value="KINESIN_MOTOR_2"/>
    <property type="match status" value="1"/>
</dbReference>
<dbReference type="GO" id="GO:0035845">
    <property type="term" value="P:photoreceptor cell outer segment organization"/>
    <property type="evidence" value="ECO:0007669"/>
    <property type="project" value="Ensembl"/>
</dbReference>
<evidence type="ECO:0000256" key="8">
    <source>
        <dbReference type="ARBA" id="ARBA00023175"/>
    </source>
</evidence>
<feature type="compositionally biased region" description="Basic and acidic residues" evidence="13">
    <location>
        <begin position="1276"/>
        <end position="1305"/>
    </location>
</feature>
<reference evidence="15" key="3">
    <citation type="submission" date="2025-09" db="UniProtKB">
        <authorList>
            <consortium name="Ensembl"/>
        </authorList>
    </citation>
    <scope>IDENTIFICATION</scope>
</reference>
<comment type="similarity">
    <text evidence="11">Belongs to the TRAFAC class myosin-kinesin ATPase superfamily. Kinesin family.</text>
</comment>
<dbReference type="GO" id="GO:0007368">
    <property type="term" value="P:determination of left/right symmetry"/>
    <property type="evidence" value="ECO:0007669"/>
    <property type="project" value="Ensembl"/>
</dbReference>
<evidence type="ECO:0000256" key="13">
    <source>
        <dbReference type="SAM" id="MobiDB-lite"/>
    </source>
</evidence>
<dbReference type="FunFam" id="3.40.850.10:FF:000025">
    <property type="entry name" value="kinesin-like protein KIF27 isoform X1"/>
    <property type="match status" value="1"/>
</dbReference>
<keyword evidence="6 12" id="KW-0175">Coiled coil</keyword>
<keyword evidence="8 11" id="KW-0505">Motor protein</keyword>
<feature type="compositionally biased region" description="Basic and acidic residues" evidence="13">
    <location>
        <begin position="540"/>
        <end position="552"/>
    </location>
</feature>
<keyword evidence="10" id="KW-0966">Cell projection</keyword>
<evidence type="ECO:0000256" key="5">
    <source>
        <dbReference type="ARBA" id="ARBA00022840"/>
    </source>
</evidence>
<dbReference type="PANTHER" id="PTHR47969:SF8">
    <property type="entry name" value="KINESIN FAMILY MEMBER 7"/>
    <property type="match status" value="1"/>
</dbReference>
<dbReference type="SMART" id="SM00129">
    <property type="entry name" value="KISc"/>
    <property type="match status" value="1"/>
</dbReference>
<evidence type="ECO:0000256" key="10">
    <source>
        <dbReference type="ARBA" id="ARBA00023273"/>
    </source>
</evidence>
<keyword evidence="16" id="KW-1185">Reference proteome</keyword>
<keyword evidence="9" id="KW-0206">Cytoskeleton</keyword>
<dbReference type="PROSITE" id="PS00411">
    <property type="entry name" value="KINESIN_MOTOR_1"/>
    <property type="match status" value="1"/>
</dbReference>
<keyword evidence="7" id="KW-0969">Cilium</keyword>
<dbReference type="Proteomes" id="UP000005226">
    <property type="component" value="Chromosome 13"/>
</dbReference>
<dbReference type="PRINTS" id="PR00380">
    <property type="entry name" value="KINESINHEAVY"/>
</dbReference>
<dbReference type="GO" id="GO:0005929">
    <property type="term" value="C:cilium"/>
    <property type="evidence" value="ECO:0007669"/>
    <property type="project" value="UniProtKB-SubCell"/>
</dbReference>
<evidence type="ECO:0000256" key="11">
    <source>
        <dbReference type="PROSITE-ProRule" id="PRU00283"/>
    </source>
</evidence>
<evidence type="ECO:0000256" key="3">
    <source>
        <dbReference type="ARBA" id="ARBA00022490"/>
    </source>
</evidence>
<evidence type="ECO:0000313" key="16">
    <source>
        <dbReference type="Proteomes" id="UP000005226"/>
    </source>
</evidence>
<reference evidence="15 16" key="1">
    <citation type="journal article" date="2011" name="Genome Biol. Evol.">
        <title>Integration of the genetic map and genome assembly of fugu facilitates insights into distinct features of genome evolution in teleosts and mammals.</title>
        <authorList>
            <person name="Kai W."/>
            <person name="Kikuchi K."/>
            <person name="Tohari S."/>
            <person name="Chew A.K."/>
            <person name="Tay A."/>
            <person name="Fujiwara A."/>
            <person name="Hosoya S."/>
            <person name="Suetake H."/>
            <person name="Naruse K."/>
            <person name="Brenner S."/>
            <person name="Suzuki Y."/>
            <person name="Venkatesh B."/>
        </authorList>
    </citation>
    <scope>NUCLEOTIDE SEQUENCE [LARGE SCALE GENOMIC DNA]</scope>
</reference>